<dbReference type="EMBL" id="LR796398">
    <property type="protein sequence ID" value="CAB4141847.1"/>
    <property type="molecule type" value="Genomic_DNA"/>
</dbReference>
<reference evidence="1" key="1">
    <citation type="submission" date="2020-04" db="EMBL/GenBank/DDBJ databases">
        <authorList>
            <person name="Chiriac C."/>
            <person name="Salcher M."/>
            <person name="Ghai R."/>
            <person name="Kavagutti S V."/>
        </authorList>
    </citation>
    <scope>NUCLEOTIDE SEQUENCE</scope>
</reference>
<protein>
    <recommendedName>
        <fullName evidence="2">Neck protein</fullName>
    </recommendedName>
</protein>
<proteinExistence type="predicted"/>
<gene>
    <name evidence="1" type="ORF">UFOVP422_21</name>
</gene>
<evidence type="ECO:0008006" key="2">
    <source>
        <dbReference type="Google" id="ProtNLM"/>
    </source>
</evidence>
<accession>A0A6J5M890</accession>
<sequence>MATTPEDYIRELIKRVPSIVKDSMDPQIIQAELSVDISDNMDESNPNPVYPRGGGDKLQLVTNKLFRAATVYKAPGNVSKTTGTGTSFSFQWGIDLEVVPYARIHEFGGTINHPGGTPYKIGKNGKAIFISKAKGGNLPKTKPHPIEIRARPYITPALESFSGGKATVDAAGFTASPSGFARVINEIYLRLSLV</sequence>
<organism evidence="1">
    <name type="scientific">uncultured Caudovirales phage</name>
    <dbReference type="NCBI Taxonomy" id="2100421"/>
    <lineage>
        <taxon>Viruses</taxon>
        <taxon>Duplodnaviria</taxon>
        <taxon>Heunggongvirae</taxon>
        <taxon>Uroviricota</taxon>
        <taxon>Caudoviricetes</taxon>
        <taxon>Peduoviridae</taxon>
        <taxon>Maltschvirus</taxon>
        <taxon>Maltschvirus maltsch</taxon>
    </lineage>
</organism>
<name>A0A6J5M890_9CAUD</name>
<evidence type="ECO:0000313" key="1">
    <source>
        <dbReference type="EMBL" id="CAB4141847.1"/>
    </source>
</evidence>